<dbReference type="KEGG" id="lul:LPB138_04875"/>
<dbReference type="Proteomes" id="UP000176050">
    <property type="component" value="Chromosome"/>
</dbReference>
<protein>
    <submittedName>
        <fullName evidence="4">Gliding motility-associated ABC transporter substrate-binding protein GldG</fullName>
    </submittedName>
</protein>
<evidence type="ECO:0000313" key="4">
    <source>
        <dbReference type="EMBL" id="AOW20055.1"/>
    </source>
</evidence>
<gene>
    <name evidence="4" type="ORF">LPB138_04875</name>
</gene>
<organism evidence="4 5">
    <name type="scientific">Urechidicola croceus</name>
    <dbReference type="NCBI Taxonomy" id="1850246"/>
    <lineage>
        <taxon>Bacteria</taxon>
        <taxon>Pseudomonadati</taxon>
        <taxon>Bacteroidota</taxon>
        <taxon>Flavobacteriia</taxon>
        <taxon>Flavobacteriales</taxon>
        <taxon>Flavobacteriaceae</taxon>
        <taxon>Urechidicola</taxon>
    </lineage>
</organism>
<evidence type="ECO:0000259" key="2">
    <source>
        <dbReference type="Pfam" id="PF09822"/>
    </source>
</evidence>
<feature type="transmembrane region" description="Helical" evidence="1">
    <location>
        <begin position="522"/>
        <end position="542"/>
    </location>
</feature>
<dbReference type="Pfam" id="PF23357">
    <property type="entry name" value="DUF7088"/>
    <property type="match status" value="1"/>
</dbReference>
<evidence type="ECO:0000256" key="1">
    <source>
        <dbReference type="SAM" id="Phobius"/>
    </source>
</evidence>
<dbReference type="InterPro" id="IPR055396">
    <property type="entry name" value="DUF7088"/>
</dbReference>
<sequence length="548" mass="62586">MNKQSNISKIVLLIIGLIIINFISNKMYKRFDLTEDKRYTLSEPALAILNKVESPIIIKIYLEGDFPSEFKRLQIETRQLLNELKSENNNIKFRFIDPLDDAQELIEQGLKPSQLSIQKNGQISEIIIFPWATVQYGTKTELVSLLNDTNSQSQEEQLENAIQNLEYAFADAIHKVTSEKNKKIAVLKGNGELQDIYVADFLRKLGEYYRLAPFTLDAVETNPQQTTDELSKFDLAIIAKPTERFTENEKYTLDQFIINGGKTLWLVDQVQAELDSLMDTGESLAYPRDLNLTDLLFSYGVRINPNLIQDLYSSKIPLASGNIGNKTQFDQFLWEFNPLTQSKNDHPINKNVDPVNFKFTSSIDLLKNDITKTVLLQSSPLSKIIGTPSIISLKSIGQQPNPNEYNNGNKPLAVLLEGEFKSAYESRIKPFNYNKSKGISKKNKMIVISDGDIIANQITRGQPDKLDTDKWTGQHFGNKDFLLNSINYLLDDSGLINVRSKTVDLKILDREKSFKNRTFYQLLNVLLPIIITLIFGLIFNYLRLKKYQ</sequence>
<reference evidence="4 5" key="1">
    <citation type="submission" date="2016-10" db="EMBL/GenBank/DDBJ databases">
        <title>Lutibacter sp. LPB0138, isolated from marine gastropod.</title>
        <authorList>
            <person name="Kim E."/>
            <person name="Yi H."/>
        </authorList>
    </citation>
    <scope>NUCLEOTIDE SEQUENCE [LARGE SCALE GENOMIC DNA]</scope>
    <source>
        <strain evidence="4 5">LPB0138</strain>
    </source>
</reference>
<keyword evidence="1" id="KW-1133">Transmembrane helix</keyword>
<proteinExistence type="predicted"/>
<feature type="domain" description="ABC-type uncharacterised transport system" evidence="2">
    <location>
        <begin position="182"/>
        <end position="485"/>
    </location>
</feature>
<dbReference type="OrthoDB" id="9777219at2"/>
<accession>A0A1D8P656</accession>
<name>A0A1D8P656_9FLAO</name>
<keyword evidence="5" id="KW-1185">Reference proteome</keyword>
<dbReference type="NCBIfam" id="TIGR03521">
    <property type="entry name" value="GldG"/>
    <property type="match status" value="1"/>
</dbReference>
<dbReference type="Pfam" id="PF09822">
    <property type="entry name" value="ABC_transp_aux"/>
    <property type="match status" value="1"/>
</dbReference>
<dbReference type="STRING" id="1850246.LPB138_04875"/>
<keyword evidence="1" id="KW-0472">Membrane</keyword>
<dbReference type="InterPro" id="IPR019196">
    <property type="entry name" value="ABC_transp_unknown"/>
</dbReference>
<feature type="domain" description="DUF7088" evidence="3">
    <location>
        <begin position="35"/>
        <end position="135"/>
    </location>
</feature>
<keyword evidence="1" id="KW-0812">Transmembrane</keyword>
<feature type="transmembrane region" description="Helical" evidence="1">
    <location>
        <begin position="6"/>
        <end position="23"/>
    </location>
</feature>
<dbReference type="EMBL" id="CP017478">
    <property type="protein sequence ID" value="AOW20055.1"/>
    <property type="molecule type" value="Genomic_DNA"/>
</dbReference>
<dbReference type="InterPro" id="IPR019863">
    <property type="entry name" value="Motility-assoc_ABC-rel_GldG"/>
</dbReference>
<evidence type="ECO:0000259" key="3">
    <source>
        <dbReference type="Pfam" id="PF23357"/>
    </source>
</evidence>
<dbReference type="AlphaFoldDB" id="A0A1D8P656"/>
<evidence type="ECO:0000313" key="5">
    <source>
        <dbReference type="Proteomes" id="UP000176050"/>
    </source>
</evidence>